<keyword evidence="3" id="KW-0804">Transcription</keyword>
<dbReference type="SMART" id="SM00342">
    <property type="entry name" value="HTH_ARAC"/>
    <property type="match status" value="1"/>
</dbReference>
<dbReference type="EMBL" id="JBHLWE010000065">
    <property type="protein sequence ID" value="MFC0342523.1"/>
    <property type="molecule type" value="Genomic_DNA"/>
</dbReference>
<evidence type="ECO:0000313" key="7">
    <source>
        <dbReference type="Proteomes" id="UP001589799"/>
    </source>
</evidence>
<gene>
    <name evidence="6" type="ORF">ACFFII_17390</name>
</gene>
<evidence type="ECO:0000256" key="3">
    <source>
        <dbReference type="ARBA" id="ARBA00023163"/>
    </source>
</evidence>
<evidence type="ECO:0000256" key="1">
    <source>
        <dbReference type="ARBA" id="ARBA00023015"/>
    </source>
</evidence>
<sequence length="322" mass="35574">MKESGSLAARDAELITPEDLPLWVPGEIVTDSGNLRWRGIGQRTYRYRGLDVEIPPMDHYMIVHYLHGVTPMDRQVGGRWSRTECQPGIFSLLSLATDSHWHWTQPLEVSHVYLSGEVLAKVAGDMQGRDVAQVTLHDVLHGSDPTLTLIAAEVLREVRRGGDGSPLYAEALSIQLAVHLLRNYATCQFREKAPRQLTPAQRRRLDDYIESNLEGALTIEGMAMVLGVGVWTLNRLLRSTFGCSAHGLVTVRRVQRARALMSNRSLSLKQIAAAAGFSDQAHMTRIFRSHLGTTPGRLRDGGDHRMVQGTVPSVQDAAEGGS</sequence>
<evidence type="ECO:0000256" key="4">
    <source>
        <dbReference type="SAM" id="MobiDB-lite"/>
    </source>
</evidence>
<keyword evidence="7" id="KW-1185">Reference proteome</keyword>
<dbReference type="SUPFAM" id="SSF46689">
    <property type="entry name" value="Homeodomain-like"/>
    <property type="match status" value="1"/>
</dbReference>
<evidence type="ECO:0000259" key="5">
    <source>
        <dbReference type="PROSITE" id="PS01124"/>
    </source>
</evidence>
<evidence type="ECO:0000313" key="6">
    <source>
        <dbReference type="EMBL" id="MFC0342523.1"/>
    </source>
</evidence>
<dbReference type="Pfam" id="PF12833">
    <property type="entry name" value="HTH_18"/>
    <property type="match status" value="1"/>
</dbReference>
<evidence type="ECO:0000256" key="2">
    <source>
        <dbReference type="ARBA" id="ARBA00023125"/>
    </source>
</evidence>
<dbReference type="PANTHER" id="PTHR46796:SF6">
    <property type="entry name" value="ARAC SUBFAMILY"/>
    <property type="match status" value="1"/>
</dbReference>
<feature type="compositionally biased region" description="Basic and acidic residues" evidence="4">
    <location>
        <begin position="297"/>
        <end position="306"/>
    </location>
</feature>
<dbReference type="PROSITE" id="PS01124">
    <property type="entry name" value="HTH_ARAC_FAMILY_2"/>
    <property type="match status" value="1"/>
</dbReference>
<proteinExistence type="predicted"/>
<keyword evidence="1" id="KW-0805">Transcription regulation</keyword>
<dbReference type="Proteomes" id="UP001589799">
    <property type="component" value="Unassembled WGS sequence"/>
</dbReference>
<dbReference type="InterPro" id="IPR009057">
    <property type="entry name" value="Homeodomain-like_sf"/>
</dbReference>
<name>A0ABV6IB54_9RHOB</name>
<reference evidence="6 7" key="1">
    <citation type="submission" date="2024-09" db="EMBL/GenBank/DDBJ databases">
        <authorList>
            <person name="Sun Q."/>
            <person name="Mori K."/>
        </authorList>
    </citation>
    <scope>NUCLEOTIDE SEQUENCE [LARGE SCALE GENOMIC DNA]</scope>
    <source>
        <strain evidence="6 7">KCTC 22789</strain>
    </source>
</reference>
<dbReference type="InterPro" id="IPR018060">
    <property type="entry name" value="HTH_AraC"/>
</dbReference>
<keyword evidence="2" id="KW-0238">DNA-binding</keyword>
<dbReference type="PANTHER" id="PTHR46796">
    <property type="entry name" value="HTH-TYPE TRANSCRIPTIONAL ACTIVATOR RHAS-RELATED"/>
    <property type="match status" value="1"/>
</dbReference>
<comment type="caution">
    <text evidence="6">The sequence shown here is derived from an EMBL/GenBank/DDBJ whole genome shotgun (WGS) entry which is preliminary data.</text>
</comment>
<dbReference type="RefSeq" id="WP_377700139.1">
    <property type="nucleotide sequence ID" value="NZ_JBHLWE010000065.1"/>
</dbReference>
<accession>A0ABV6IB54</accession>
<organism evidence="6 7">
    <name type="scientific">Paracoccus niistensis</name>
    <dbReference type="NCBI Taxonomy" id="632935"/>
    <lineage>
        <taxon>Bacteria</taxon>
        <taxon>Pseudomonadati</taxon>
        <taxon>Pseudomonadota</taxon>
        <taxon>Alphaproteobacteria</taxon>
        <taxon>Rhodobacterales</taxon>
        <taxon>Paracoccaceae</taxon>
        <taxon>Paracoccus</taxon>
    </lineage>
</organism>
<feature type="domain" description="HTH araC/xylS-type" evidence="5">
    <location>
        <begin position="203"/>
        <end position="301"/>
    </location>
</feature>
<protein>
    <submittedName>
        <fullName evidence="6">Helix-turn-helix domain-containing protein</fullName>
    </submittedName>
</protein>
<feature type="region of interest" description="Disordered" evidence="4">
    <location>
        <begin position="292"/>
        <end position="322"/>
    </location>
</feature>
<dbReference type="InterPro" id="IPR050204">
    <property type="entry name" value="AraC_XylS_family_regulators"/>
</dbReference>
<dbReference type="Gene3D" id="1.10.10.60">
    <property type="entry name" value="Homeodomain-like"/>
    <property type="match status" value="1"/>
</dbReference>